<organism evidence="7 8">
    <name type="scientific">Westerdykella ornata</name>
    <dbReference type="NCBI Taxonomy" id="318751"/>
    <lineage>
        <taxon>Eukaryota</taxon>
        <taxon>Fungi</taxon>
        <taxon>Dikarya</taxon>
        <taxon>Ascomycota</taxon>
        <taxon>Pezizomycotina</taxon>
        <taxon>Dothideomycetes</taxon>
        <taxon>Pleosporomycetidae</taxon>
        <taxon>Pleosporales</taxon>
        <taxon>Sporormiaceae</taxon>
        <taxon>Westerdykella</taxon>
    </lineage>
</organism>
<evidence type="ECO:0000256" key="3">
    <source>
        <dbReference type="ARBA" id="ARBA00035647"/>
    </source>
</evidence>
<sequence length="327" mass="36318">MFTPTLGRALRSSNAISTPPVCTFGRVAASQQARPIPLAHQRRLSSSSSKPVVLPHGPADPNSTKGTANPRSKSKQQSLETGTTKVPQERTSVAAGKKEAPASPRLNVPSVDSTQHRTLRDLTISHFFSPYGPIPAHPQMIKSKDGLYTADWIPRQTTQEAFEAMLSPGDQNVHHLDRSLQPLDEFVAQLPHFHPPPAPRPLSQGSAVDASPRSEYSAFPFRPSPKRSFGAKIVVTESRDASGNRTFTAQIKPMEEMSAYGEEGGSTNEGGIRHTFLERVKQRRDGQTKPDMLAISVKRQRKLKMKKHKYKKLMKRTRLLRRKLDRL</sequence>
<dbReference type="PANTHER" id="PTHR32035:SF3">
    <property type="entry name" value="SMALL RIBOSOMAL SUBUNIT PROTEIN MS38"/>
    <property type="match status" value="1"/>
</dbReference>
<evidence type="ECO:0000256" key="1">
    <source>
        <dbReference type="ARBA" id="ARBA00004173"/>
    </source>
</evidence>
<dbReference type="PANTHER" id="PTHR32035">
    <property type="entry name" value="AURORA KINASE A-INTERACTING PROTEIN"/>
    <property type="match status" value="1"/>
</dbReference>
<accession>A0A6A6JQH8</accession>
<dbReference type="Pfam" id="PF08213">
    <property type="entry name" value="COX24_C"/>
    <property type="match status" value="1"/>
</dbReference>
<evidence type="ECO:0000256" key="4">
    <source>
        <dbReference type="ARBA" id="ARBA00035682"/>
    </source>
</evidence>
<dbReference type="RefSeq" id="XP_033656176.1">
    <property type="nucleotide sequence ID" value="XM_033800699.1"/>
</dbReference>
<dbReference type="EMBL" id="ML986487">
    <property type="protein sequence ID" value="KAF2278637.1"/>
    <property type="molecule type" value="Genomic_DNA"/>
</dbReference>
<feature type="region of interest" description="Disordered" evidence="5">
    <location>
        <begin position="38"/>
        <end position="114"/>
    </location>
</feature>
<dbReference type="Proteomes" id="UP000800097">
    <property type="component" value="Unassembled WGS sequence"/>
</dbReference>
<feature type="region of interest" description="Disordered" evidence="5">
    <location>
        <begin position="197"/>
        <end position="222"/>
    </location>
</feature>
<evidence type="ECO:0000256" key="2">
    <source>
        <dbReference type="ARBA" id="ARBA00023128"/>
    </source>
</evidence>
<feature type="domain" description="Ribosomal protein mS38 C-terminal" evidence="6">
    <location>
        <begin position="293"/>
        <end position="326"/>
    </location>
</feature>
<evidence type="ECO:0000313" key="7">
    <source>
        <dbReference type="EMBL" id="KAF2278637.1"/>
    </source>
</evidence>
<evidence type="ECO:0000259" key="6">
    <source>
        <dbReference type="SMART" id="SM01155"/>
    </source>
</evidence>
<dbReference type="GeneID" id="54553874"/>
<comment type="similarity">
    <text evidence="3">Belongs to the mitochondrion-specific ribosomal protein mS38 family.</text>
</comment>
<dbReference type="OrthoDB" id="5364404at2759"/>
<dbReference type="AlphaFoldDB" id="A0A6A6JQH8"/>
<dbReference type="SMART" id="SM01155">
    <property type="entry name" value="DUF1713"/>
    <property type="match status" value="1"/>
</dbReference>
<keyword evidence="2" id="KW-0496">Mitochondrion</keyword>
<evidence type="ECO:0000313" key="8">
    <source>
        <dbReference type="Proteomes" id="UP000800097"/>
    </source>
</evidence>
<feature type="compositionally biased region" description="Polar residues" evidence="5">
    <location>
        <begin position="61"/>
        <end position="91"/>
    </location>
</feature>
<dbReference type="GO" id="GO:0005739">
    <property type="term" value="C:mitochondrion"/>
    <property type="evidence" value="ECO:0007669"/>
    <property type="project" value="UniProtKB-SubCell"/>
</dbReference>
<dbReference type="InterPro" id="IPR013177">
    <property type="entry name" value="Ribosomal_mS38_C"/>
</dbReference>
<reference evidence="7" key="1">
    <citation type="journal article" date="2020" name="Stud. Mycol.">
        <title>101 Dothideomycetes genomes: a test case for predicting lifestyles and emergence of pathogens.</title>
        <authorList>
            <person name="Haridas S."/>
            <person name="Albert R."/>
            <person name="Binder M."/>
            <person name="Bloem J."/>
            <person name="Labutti K."/>
            <person name="Salamov A."/>
            <person name="Andreopoulos B."/>
            <person name="Baker S."/>
            <person name="Barry K."/>
            <person name="Bills G."/>
            <person name="Bluhm B."/>
            <person name="Cannon C."/>
            <person name="Castanera R."/>
            <person name="Culley D."/>
            <person name="Daum C."/>
            <person name="Ezra D."/>
            <person name="Gonzalez J."/>
            <person name="Henrissat B."/>
            <person name="Kuo A."/>
            <person name="Liang C."/>
            <person name="Lipzen A."/>
            <person name="Lutzoni F."/>
            <person name="Magnuson J."/>
            <person name="Mondo S."/>
            <person name="Nolan M."/>
            <person name="Ohm R."/>
            <person name="Pangilinan J."/>
            <person name="Park H.-J."/>
            <person name="Ramirez L."/>
            <person name="Alfaro M."/>
            <person name="Sun H."/>
            <person name="Tritt A."/>
            <person name="Yoshinaga Y."/>
            <person name="Zwiers L.-H."/>
            <person name="Turgeon B."/>
            <person name="Goodwin S."/>
            <person name="Spatafora J."/>
            <person name="Crous P."/>
            <person name="Grigoriev I."/>
        </authorList>
    </citation>
    <scope>NUCLEOTIDE SEQUENCE</scope>
    <source>
        <strain evidence="7">CBS 379.55</strain>
    </source>
</reference>
<keyword evidence="8" id="KW-1185">Reference proteome</keyword>
<protein>
    <recommendedName>
        <fullName evidence="4">Small ribosomal subunit protein mS38</fullName>
    </recommendedName>
</protein>
<proteinExistence type="inferred from homology"/>
<evidence type="ECO:0000256" key="5">
    <source>
        <dbReference type="SAM" id="MobiDB-lite"/>
    </source>
</evidence>
<name>A0A6A6JQH8_WESOR</name>
<comment type="subcellular location">
    <subcellularLocation>
        <location evidence="1">Mitochondrion</location>
    </subcellularLocation>
</comment>
<gene>
    <name evidence="7" type="ORF">EI97DRAFT_456094</name>
</gene>